<accession>A0AAD8A462</accession>
<feature type="non-terminal residue" evidence="1">
    <location>
        <position position="52"/>
    </location>
</feature>
<feature type="non-terminal residue" evidence="1">
    <location>
        <position position="1"/>
    </location>
</feature>
<protein>
    <submittedName>
        <fullName evidence="1">Uncharacterized protein</fullName>
    </submittedName>
</protein>
<reference evidence="1" key="1">
    <citation type="journal article" date="2023" name="IScience">
        <title>Live-bearing cockroach genome reveals convergent evolutionary mechanisms linked to viviparity in insects and beyond.</title>
        <authorList>
            <person name="Fouks B."/>
            <person name="Harrison M.C."/>
            <person name="Mikhailova A.A."/>
            <person name="Marchal E."/>
            <person name="English S."/>
            <person name="Carruthers M."/>
            <person name="Jennings E.C."/>
            <person name="Chiamaka E.L."/>
            <person name="Frigard R.A."/>
            <person name="Pippel M."/>
            <person name="Attardo G.M."/>
            <person name="Benoit J.B."/>
            <person name="Bornberg-Bauer E."/>
            <person name="Tobe S.S."/>
        </authorList>
    </citation>
    <scope>NUCLEOTIDE SEQUENCE</scope>
    <source>
        <strain evidence="1">Stay&amp;Tobe</strain>
    </source>
</reference>
<organism evidence="1 2">
    <name type="scientific">Diploptera punctata</name>
    <name type="common">Pacific beetle cockroach</name>
    <dbReference type="NCBI Taxonomy" id="6984"/>
    <lineage>
        <taxon>Eukaryota</taxon>
        <taxon>Metazoa</taxon>
        <taxon>Ecdysozoa</taxon>
        <taxon>Arthropoda</taxon>
        <taxon>Hexapoda</taxon>
        <taxon>Insecta</taxon>
        <taxon>Pterygota</taxon>
        <taxon>Neoptera</taxon>
        <taxon>Polyneoptera</taxon>
        <taxon>Dictyoptera</taxon>
        <taxon>Blattodea</taxon>
        <taxon>Blaberoidea</taxon>
        <taxon>Blaberidae</taxon>
        <taxon>Diplopterinae</taxon>
        <taxon>Diploptera</taxon>
    </lineage>
</organism>
<dbReference type="AlphaFoldDB" id="A0AAD8A462"/>
<comment type="caution">
    <text evidence="1">The sequence shown here is derived from an EMBL/GenBank/DDBJ whole genome shotgun (WGS) entry which is preliminary data.</text>
</comment>
<name>A0AAD8A462_DIPPU</name>
<evidence type="ECO:0000313" key="2">
    <source>
        <dbReference type="Proteomes" id="UP001233999"/>
    </source>
</evidence>
<sequence length="52" mass="6480">RFLRRIADRNRLNESYRHLRRYLRLCGLLLAFHSNYWRLSSRDPLLAFHSSY</sequence>
<evidence type="ECO:0000313" key="1">
    <source>
        <dbReference type="EMBL" id="KAJ9592132.1"/>
    </source>
</evidence>
<keyword evidence="2" id="KW-1185">Reference proteome</keyword>
<proteinExistence type="predicted"/>
<reference evidence="1" key="2">
    <citation type="submission" date="2023-05" db="EMBL/GenBank/DDBJ databases">
        <authorList>
            <person name="Fouks B."/>
        </authorList>
    </citation>
    <scope>NUCLEOTIDE SEQUENCE</scope>
    <source>
        <strain evidence="1">Stay&amp;Tobe</strain>
        <tissue evidence="1">Testes</tissue>
    </source>
</reference>
<gene>
    <name evidence="1" type="ORF">L9F63_001360</name>
</gene>
<dbReference type="Proteomes" id="UP001233999">
    <property type="component" value="Unassembled WGS sequence"/>
</dbReference>
<dbReference type="EMBL" id="JASPKZ010003845">
    <property type="protein sequence ID" value="KAJ9592132.1"/>
    <property type="molecule type" value="Genomic_DNA"/>
</dbReference>